<sequence>MPNAFSVSRTMITKWAKMKDDVYIFGTVSAKREAGQRNFDNNNTRVPADIRPESIILLSAVHPLQIIISYTGDNLGSPF</sequence>
<name>A0A1V6Q1V2_9EURO</name>
<evidence type="ECO:0000313" key="1">
    <source>
        <dbReference type="EMBL" id="OQD83250.1"/>
    </source>
</evidence>
<dbReference type="EMBL" id="MDYN01000017">
    <property type="protein sequence ID" value="OQD83250.1"/>
    <property type="molecule type" value="Genomic_DNA"/>
</dbReference>
<comment type="caution">
    <text evidence="1">The sequence shown here is derived from an EMBL/GenBank/DDBJ whole genome shotgun (WGS) entry which is preliminary data.</text>
</comment>
<keyword evidence="2" id="KW-1185">Reference proteome</keyword>
<dbReference type="Proteomes" id="UP000191672">
    <property type="component" value="Unassembled WGS sequence"/>
</dbReference>
<protein>
    <submittedName>
        <fullName evidence="1">Uncharacterized protein</fullName>
    </submittedName>
</protein>
<accession>A0A1V6Q1V2</accession>
<organism evidence="1 2">
    <name type="scientific">Penicillium antarcticum</name>
    <dbReference type="NCBI Taxonomy" id="416450"/>
    <lineage>
        <taxon>Eukaryota</taxon>
        <taxon>Fungi</taxon>
        <taxon>Dikarya</taxon>
        <taxon>Ascomycota</taxon>
        <taxon>Pezizomycotina</taxon>
        <taxon>Eurotiomycetes</taxon>
        <taxon>Eurotiomycetidae</taxon>
        <taxon>Eurotiales</taxon>
        <taxon>Aspergillaceae</taxon>
        <taxon>Penicillium</taxon>
    </lineage>
</organism>
<dbReference type="AlphaFoldDB" id="A0A1V6Q1V2"/>
<evidence type="ECO:0000313" key="2">
    <source>
        <dbReference type="Proteomes" id="UP000191672"/>
    </source>
</evidence>
<proteinExistence type="predicted"/>
<gene>
    <name evidence="1" type="ORF">PENANT_c017G00049</name>
</gene>
<reference evidence="2" key="1">
    <citation type="journal article" date="2017" name="Nat. Microbiol.">
        <title>Global analysis of biosynthetic gene clusters reveals vast potential of secondary metabolite production in Penicillium species.</title>
        <authorList>
            <person name="Nielsen J.C."/>
            <person name="Grijseels S."/>
            <person name="Prigent S."/>
            <person name="Ji B."/>
            <person name="Dainat J."/>
            <person name="Nielsen K.F."/>
            <person name="Frisvad J.C."/>
            <person name="Workman M."/>
            <person name="Nielsen J."/>
        </authorList>
    </citation>
    <scope>NUCLEOTIDE SEQUENCE [LARGE SCALE GENOMIC DNA]</scope>
    <source>
        <strain evidence="2">IBT 31811</strain>
    </source>
</reference>